<sequence length="404" mass="44257">MTRRLNSEIKHVRQLGPQTNKVKNSYFDEALELSDAEEVESQQSMTHEDDAHRGDTPPSANLTDEDEYDHGGDVSHNSDDLHDIPTSYNPSSRPAGAAAGGRTGLGGGLDDYSRADLKTGGVRSESHRQSLSKKDIFHDDDDEDEDDLFGTGAGDEVNLRQSKISGGGQSFAASGGNEMNELFQYISRYKPQELDLDAELKPFIPDYIASIGDIDAFIKIPRPDKKPDSLGLTVLDEPAAAQSDPSVLDLHLRAVSKSTAVAPQTVRSIDAKTMRTNPRVIDAWIKNIRELHGSKPPPSVHYTKRMPDVEELMQVWPEEVEAALKTATLPSPDVELPLTDYAKLLCLLLDIPAGAEPSKSSGKGGTKPPTSLVESLHVMFTLYSEFQNSAHFKALERTMKTEVH</sequence>
<feature type="region of interest" description="Disordered" evidence="7">
    <location>
        <begin position="1"/>
        <end position="153"/>
    </location>
</feature>
<evidence type="ECO:0000256" key="1">
    <source>
        <dbReference type="ARBA" id="ARBA00004120"/>
    </source>
</evidence>
<dbReference type="Proteomes" id="UP001212841">
    <property type="component" value="Unassembled WGS sequence"/>
</dbReference>
<comment type="similarity">
    <text evidence="2">Belongs to the IFT46 family.</text>
</comment>
<comment type="subcellular location">
    <subcellularLocation>
        <location evidence="1">Cytoplasm</location>
        <location evidence="1">Cytoskeleton</location>
        <location evidence="1">Cilium basal body</location>
    </subcellularLocation>
</comment>
<feature type="compositionally biased region" description="Gly residues" evidence="7">
    <location>
        <begin position="98"/>
        <end position="109"/>
    </location>
</feature>
<feature type="compositionally biased region" description="Acidic residues" evidence="7">
    <location>
        <begin position="138"/>
        <end position="148"/>
    </location>
</feature>
<dbReference type="EMBL" id="JADGJD010000220">
    <property type="protein sequence ID" value="KAJ3053289.1"/>
    <property type="molecule type" value="Genomic_DNA"/>
</dbReference>
<dbReference type="GO" id="GO:0031514">
    <property type="term" value="C:motile cilium"/>
    <property type="evidence" value="ECO:0007669"/>
    <property type="project" value="TreeGrafter"/>
</dbReference>
<keyword evidence="4" id="KW-0969">Cilium</keyword>
<dbReference type="AlphaFoldDB" id="A0AAD5SES2"/>
<feature type="compositionally biased region" description="Basic and acidic residues" evidence="7">
    <location>
        <begin position="46"/>
        <end position="55"/>
    </location>
</feature>
<dbReference type="PANTHER" id="PTHR13376">
    <property type="entry name" value="INTRAFLAGELLAR TRANSPORT PROTEIN 46 HOMOLOG"/>
    <property type="match status" value="1"/>
</dbReference>
<proteinExistence type="inferred from homology"/>
<evidence type="ECO:0000256" key="3">
    <source>
        <dbReference type="ARBA" id="ARBA00022490"/>
    </source>
</evidence>
<dbReference type="GO" id="GO:0030992">
    <property type="term" value="C:intraciliary transport particle B"/>
    <property type="evidence" value="ECO:0007669"/>
    <property type="project" value="TreeGrafter"/>
</dbReference>
<accession>A0AAD5SES2</accession>
<reference evidence="8" key="1">
    <citation type="submission" date="2020-05" db="EMBL/GenBank/DDBJ databases">
        <title>Phylogenomic resolution of chytrid fungi.</title>
        <authorList>
            <person name="Stajich J.E."/>
            <person name="Amses K."/>
            <person name="Simmons R."/>
            <person name="Seto K."/>
            <person name="Myers J."/>
            <person name="Bonds A."/>
            <person name="Quandt C.A."/>
            <person name="Barry K."/>
            <person name="Liu P."/>
            <person name="Grigoriev I."/>
            <person name="Longcore J.E."/>
            <person name="James T.Y."/>
        </authorList>
    </citation>
    <scope>NUCLEOTIDE SEQUENCE</scope>
    <source>
        <strain evidence="8">JEL0318</strain>
    </source>
</reference>
<dbReference type="GO" id="GO:0060271">
    <property type="term" value="P:cilium assembly"/>
    <property type="evidence" value="ECO:0007669"/>
    <property type="project" value="TreeGrafter"/>
</dbReference>
<evidence type="ECO:0000313" key="8">
    <source>
        <dbReference type="EMBL" id="KAJ3053289.1"/>
    </source>
</evidence>
<keyword evidence="6" id="KW-0966">Cell projection</keyword>
<dbReference type="InterPro" id="IPR022088">
    <property type="entry name" value="Intraflagellar_transp_cmplxB"/>
</dbReference>
<protein>
    <submittedName>
        <fullName evidence="8">Intraflagellar transport protein 46</fullName>
    </submittedName>
</protein>
<feature type="compositionally biased region" description="Basic and acidic residues" evidence="7">
    <location>
        <begin position="69"/>
        <end position="83"/>
    </location>
</feature>
<evidence type="ECO:0000256" key="6">
    <source>
        <dbReference type="ARBA" id="ARBA00023273"/>
    </source>
</evidence>
<dbReference type="PANTHER" id="PTHR13376:SF0">
    <property type="entry name" value="INTRAFLAGELLAR TRANSPORT PROTEIN 46 HOMOLOG"/>
    <property type="match status" value="1"/>
</dbReference>
<feature type="compositionally biased region" description="Basic and acidic residues" evidence="7">
    <location>
        <begin position="1"/>
        <end position="11"/>
    </location>
</feature>
<feature type="compositionally biased region" description="Acidic residues" evidence="7">
    <location>
        <begin position="29"/>
        <end position="40"/>
    </location>
</feature>
<evidence type="ECO:0000256" key="2">
    <source>
        <dbReference type="ARBA" id="ARBA00007700"/>
    </source>
</evidence>
<comment type="caution">
    <text evidence="8">The sequence shown here is derived from an EMBL/GenBank/DDBJ whole genome shotgun (WGS) entry which is preliminary data.</text>
</comment>
<evidence type="ECO:0000313" key="9">
    <source>
        <dbReference type="Proteomes" id="UP001212841"/>
    </source>
</evidence>
<keyword evidence="9" id="KW-1185">Reference proteome</keyword>
<gene>
    <name evidence="8" type="primary">IFT46_2</name>
    <name evidence="8" type="ORF">HK097_004620</name>
</gene>
<feature type="compositionally biased region" description="Basic and acidic residues" evidence="7">
    <location>
        <begin position="124"/>
        <end position="137"/>
    </location>
</feature>
<dbReference type="Pfam" id="PF12317">
    <property type="entry name" value="IFT46_B_C"/>
    <property type="match status" value="1"/>
</dbReference>
<keyword evidence="5" id="KW-0206">Cytoskeleton</keyword>
<evidence type="ECO:0000256" key="4">
    <source>
        <dbReference type="ARBA" id="ARBA00023069"/>
    </source>
</evidence>
<evidence type="ECO:0000256" key="7">
    <source>
        <dbReference type="SAM" id="MobiDB-lite"/>
    </source>
</evidence>
<organism evidence="8 9">
    <name type="scientific">Rhizophlyctis rosea</name>
    <dbReference type="NCBI Taxonomy" id="64517"/>
    <lineage>
        <taxon>Eukaryota</taxon>
        <taxon>Fungi</taxon>
        <taxon>Fungi incertae sedis</taxon>
        <taxon>Chytridiomycota</taxon>
        <taxon>Chytridiomycota incertae sedis</taxon>
        <taxon>Chytridiomycetes</taxon>
        <taxon>Rhizophlyctidales</taxon>
        <taxon>Rhizophlyctidaceae</taxon>
        <taxon>Rhizophlyctis</taxon>
    </lineage>
</organism>
<name>A0AAD5SES2_9FUNG</name>
<evidence type="ECO:0000256" key="5">
    <source>
        <dbReference type="ARBA" id="ARBA00023212"/>
    </source>
</evidence>
<dbReference type="GO" id="GO:0042073">
    <property type="term" value="P:intraciliary transport"/>
    <property type="evidence" value="ECO:0007669"/>
    <property type="project" value="InterPro"/>
</dbReference>
<dbReference type="GO" id="GO:0005815">
    <property type="term" value="C:microtubule organizing center"/>
    <property type="evidence" value="ECO:0007669"/>
    <property type="project" value="TreeGrafter"/>
</dbReference>
<keyword evidence="3" id="KW-0963">Cytoplasm</keyword>